<dbReference type="PRINTS" id="PR00038">
    <property type="entry name" value="HTHLUXR"/>
</dbReference>
<dbReference type="Proteomes" id="UP000198280">
    <property type="component" value="Unassembled WGS sequence"/>
</dbReference>
<dbReference type="AlphaFoldDB" id="A0A239NAA4"/>
<dbReference type="InterPro" id="IPR000792">
    <property type="entry name" value="Tscrpt_reg_LuxR_C"/>
</dbReference>
<evidence type="ECO:0000259" key="7">
    <source>
        <dbReference type="PROSITE" id="PS50110"/>
    </source>
</evidence>
<keyword evidence="9" id="KW-1185">Reference proteome</keyword>
<reference evidence="8 9" key="1">
    <citation type="submission" date="2017-06" db="EMBL/GenBank/DDBJ databases">
        <authorList>
            <person name="Kim H.J."/>
            <person name="Triplett B.A."/>
        </authorList>
    </citation>
    <scope>NUCLEOTIDE SEQUENCE [LARGE SCALE GENOMIC DNA]</scope>
    <source>
        <strain evidence="8 9">CGMCC 4.1858</strain>
    </source>
</reference>
<dbReference type="SMART" id="SM00421">
    <property type="entry name" value="HTH_LUXR"/>
    <property type="match status" value="1"/>
</dbReference>
<dbReference type="GO" id="GO:0006355">
    <property type="term" value="P:regulation of DNA-templated transcription"/>
    <property type="evidence" value="ECO:0007669"/>
    <property type="project" value="InterPro"/>
</dbReference>
<accession>A0A239NAA4</accession>
<dbReference type="OrthoDB" id="3208680at2"/>
<dbReference type="GO" id="GO:0003677">
    <property type="term" value="F:DNA binding"/>
    <property type="evidence" value="ECO:0007669"/>
    <property type="project" value="UniProtKB-KW"/>
</dbReference>
<dbReference type="PROSITE" id="PS50110">
    <property type="entry name" value="RESPONSE_REGULATORY"/>
    <property type="match status" value="1"/>
</dbReference>
<dbReference type="PROSITE" id="PS50043">
    <property type="entry name" value="HTH_LUXR_2"/>
    <property type="match status" value="1"/>
</dbReference>
<dbReference type="InterPro" id="IPR058245">
    <property type="entry name" value="NreC/VraR/RcsB-like_REC"/>
</dbReference>
<dbReference type="CDD" id="cd17535">
    <property type="entry name" value="REC_NarL-like"/>
    <property type="match status" value="1"/>
</dbReference>
<dbReference type="CDD" id="cd06170">
    <property type="entry name" value="LuxR_C_like"/>
    <property type="match status" value="1"/>
</dbReference>
<organism evidence="8 9">
    <name type="scientific">Actinacidiphila glaucinigra</name>
    <dbReference type="NCBI Taxonomy" id="235986"/>
    <lineage>
        <taxon>Bacteria</taxon>
        <taxon>Bacillati</taxon>
        <taxon>Actinomycetota</taxon>
        <taxon>Actinomycetes</taxon>
        <taxon>Kitasatosporales</taxon>
        <taxon>Streptomycetaceae</taxon>
        <taxon>Actinacidiphila</taxon>
    </lineage>
</organism>
<keyword evidence="1 5" id="KW-0597">Phosphoprotein</keyword>
<dbReference type="Gene3D" id="3.40.50.2300">
    <property type="match status" value="1"/>
</dbReference>
<evidence type="ECO:0000313" key="8">
    <source>
        <dbReference type="EMBL" id="SNT51138.1"/>
    </source>
</evidence>
<evidence type="ECO:0000256" key="3">
    <source>
        <dbReference type="ARBA" id="ARBA00023125"/>
    </source>
</evidence>
<feature type="modified residue" description="4-aspartylphosphate" evidence="5">
    <location>
        <position position="49"/>
    </location>
</feature>
<evidence type="ECO:0000259" key="6">
    <source>
        <dbReference type="PROSITE" id="PS50043"/>
    </source>
</evidence>
<dbReference type="InterPro" id="IPR001789">
    <property type="entry name" value="Sig_transdc_resp-reg_receiver"/>
</dbReference>
<dbReference type="PANTHER" id="PTHR43214">
    <property type="entry name" value="TWO-COMPONENT RESPONSE REGULATOR"/>
    <property type="match status" value="1"/>
</dbReference>
<keyword evidence="2" id="KW-0805">Transcription regulation</keyword>
<protein>
    <submittedName>
        <fullName evidence="8">Two component transcriptional regulator, LuxR family</fullName>
    </submittedName>
</protein>
<feature type="domain" description="HTH luxR-type" evidence="6">
    <location>
        <begin position="140"/>
        <end position="210"/>
    </location>
</feature>
<evidence type="ECO:0000256" key="4">
    <source>
        <dbReference type="ARBA" id="ARBA00023163"/>
    </source>
</evidence>
<evidence type="ECO:0000256" key="2">
    <source>
        <dbReference type="ARBA" id="ARBA00023015"/>
    </source>
</evidence>
<dbReference type="PANTHER" id="PTHR43214:SF24">
    <property type="entry name" value="TRANSCRIPTIONAL REGULATORY PROTEIN NARL-RELATED"/>
    <property type="match status" value="1"/>
</dbReference>
<dbReference type="RefSeq" id="WP_089228469.1">
    <property type="nucleotide sequence ID" value="NZ_FZOF01000032.1"/>
</dbReference>
<dbReference type="GO" id="GO:0000160">
    <property type="term" value="P:phosphorelay signal transduction system"/>
    <property type="evidence" value="ECO:0007669"/>
    <property type="project" value="InterPro"/>
</dbReference>
<gene>
    <name evidence="8" type="ORF">SAMN05216252_13290</name>
</gene>
<dbReference type="Pfam" id="PF00072">
    <property type="entry name" value="Response_reg"/>
    <property type="match status" value="1"/>
</dbReference>
<feature type="domain" description="Response regulatory" evidence="7">
    <location>
        <begin position="1"/>
        <end position="120"/>
    </location>
</feature>
<name>A0A239NAA4_9ACTN</name>
<evidence type="ECO:0000256" key="5">
    <source>
        <dbReference type="PROSITE-ProRule" id="PRU00169"/>
    </source>
</evidence>
<dbReference type="InterPro" id="IPR039420">
    <property type="entry name" value="WalR-like"/>
</dbReference>
<dbReference type="InterPro" id="IPR011006">
    <property type="entry name" value="CheY-like_superfamily"/>
</dbReference>
<dbReference type="SMART" id="SM00448">
    <property type="entry name" value="REC"/>
    <property type="match status" value="1"/>
</dbReference>
<evidence type="ECO:0000256" key="1">
    <source>
        <dbReference type="ARBA" id="ARBA00022553"/>
    </source>
</evidence>
<dbReference type="Pfam" id="PF00196">
    <property type="entry name" value="GerE"/>
    <property type="match status" value="1"/>
</dbReference>
<dbReference type="SUPFAM" id="SSF52172">
    <property type="entry name" value="CheY-like"/>
    <property type="match status" value="1"/>
</dbReference>
<proteinExistence type="predicted"/>
<keyword evidence="4" id="KW-0804">Transcription</keyword>
<keyword evidence="3" id="KW-0238">DNA-binding</keyword>
<dbReference type="EMBL" id="FZOF01000032">
    <property type="protein sequence ID" value="SNT51138.1"/>
    <property type="molecule type" value="Genomic_DNA"/>
</dbReference>
<sequence>MLAEDSVLLREGLTGLLGRCGHRVVAAVGDAEALVAAVGEHSPDVVVTDVRMPPGFQDEGLRAAVRLRRERPNLPVLVLSQYVQRSYAGELLDSGDGTGLGYLLKDRVGQVEEFVEALCEVAAGGTVVDPEVVRQLLRRRRDPLERLTPREREVLALVAEGRSNGSIARALVVSEAAVGKHIGSILTKLDLPPAEETHRRVLAVLAYLRA</sequence>
<evidence type="ECO:0000313" key="9">
    <source>
        <dbReference type="Proteomes" id="UP000198280"/>
    </source>
</evidence>